<dbReference type="AlphaFoldDB" id="A0A1I6EB93"/>
<proteinExistence type="predicted"/>
<evidence type="ECO:0000313" key="3">
    <source>
        <dbReference type="Proteomes" id="UP000199302"/>
    </source>
</evidence>
<organism evidence="2 3">
    <name type="scientific">Poseidonocella sedimentorum</name>
    <dbReference type="NCBI Taxonomy" id="871652"/>
    <lineage>
        <taxon>Bacteria</taxon>
        <taxon>Pseudomonadati</taxon>
        <taxon>Pseudomonadota</taxon>
        <taxon>Alphaproteobacteria</taxon>
        <taxon>Rhodobacterales</taxon>
        <taxon>Roseobacteraceae</taxon>
        <taxon>Poseidonocella</taxon>
    </lineage>
</organism>
<gene>
    <name evidence="2" type="ORF">SAMN04515673_10964</name>
</gene>
<dbReference type="OrthoDB" id="7666390at2"/>
<feature type="signal peptide" evidence="1">
    <location>
        <begin position="1"/>
        <end position="20"/>
    </location>
</feature>
<reference evidence="2 3" key="1">
    <citation type="submission" date="2016-10" db="EMBL/GenBank/DDBJ databases">
        <authorList>
            <person name="de Groot N.N."/>
        </authorList>
    </citation>
    <scope>NUCLEOTIDE SEQUENCE [LARGE SCALE GENOMIC DNA]</scope>
    <source>
        <strain evidence="3">KMM 9023,NRIC 0796,JCM 17311,KCTC 23692</strain>
    </source>
</reference>
<name>A0A1I6EB93_9RHOB</name>
<feature type="chain" id="PRO_5011505091" description="Lipoprotein" evidence="1">
    <location>
        <begin position="21"/>
        <end position="200"/>
    </location>
</feature>
<keyword evidence="3" id="KW-1185">Reference proteome</keyword>
<dbReference type="RefSeq" id="WP_092081630.1">
    <property type="nucleotide sequence ID" value="NZ_FOYI01000009.1"/>
</dbReference>
<keyword evidence="1" id="KW-0732">Signal</keyword>
<evidence type="ECO:0000313" key="2">
    <source>
        <dbReference type="EMBL" id="SFR14985.1"/>
    </source>
</evidence>
<accession>A0A1I6EB93</accession>
<protein>
    <recommendedName>
        <fullName evidence="4">Lipoprotein</fullName>
    </recommendedName>
</protein>
<sequence>MVWRRLGALVLLGLCLAGCAADNKWAPDEVVDRYRYRHSGPPELALITVLNRSSGNGAHTALMISGSERVIFDPAGSFSHPRVPERHDVLFGVTPAAEAGFLDFHARETYDVTVQRLEVPAATAELALSLARANGPVRQAQCTTMTARLLSKLPGFESIRTTWFPDNLRRDFGKLPGVREEFIRDDDPDVKSLDHVEVLQ</sequence>
<dbReference type="EMBL" id="FOYI01000009">
    <property type="protein sequence ID" value="SFR14985.1"/>
    <property type="molecule type" value="Genomic_DNA"/>
</dbReference>
<dbReference type="Proteomes" id="UP000199302">
    <property type="component" value="Unassembled WGS sequence"/>
</dbReference>
<dbReference type="STRING" id="871652.SAMN04515673_10964"/>
<evidence type="ECO:0008006" key="4">
    <source>
        <dbReference type="Google" id="ProtNLM"/>
    </source>
</evidence>
<evidence type="ECO:0000256" key="1">
    <source>
        <dbReference type="SAM" id="SignalP"/>
    </source>
</evidence>